<dbReference type="Gene3D" id="1.20.120.450">
    <property type="entry name" value="dinb family like domain"/>
    <property type="match status" value="1"/>
</dbReference>
<dbReference type="InterPro" id="IPR034660">
    <property type="entry name" value="DinB/YfiT-like"/>
</dbReference>
<evidence type="ECO:0000259" key="2">
    <source>
        <dbReference type="Pfam" id="PF11716"/>
    </source>
</evidence>
<feature type="domain" description="Mycothiol-dependent maleylpyruvate isomerase metal-binding" evidence="2">
    <location>
        <begin position="18"/>
        <end position="131"/>
    </location>
</feature>
<feature type="region of interest" description="Disordered" evidence="1">
    <location>
        <begin position="163"/>
        <end position="198"/>
    </location>
</feature>
<dbReference type="InterPro" id="IPR017517">
    <property type="entry name" value="Maleyloyr_isom"/>
</dbReference>
<dbReference type="NCBIfam" id="TIGR03086">
    <property type="entry name" value="TIGR03086 family metal-binding protein"/>
    <property type="match status" value="1"/>
</dbReference>
<dbReference type="GO" id="GO:0046872">
    <property type="term" value="F:metal ion binding"/>
    <property type="evidence" value="ECO:0007669"/>
    <property type="project" value="InterPro"/>
</dbReference>
<evidence type="ECO:0000256" key="1">
    <source>
        <dbReference type="SAM" id="MobiDB-lite"/>
    </source>
</evidence>
<gene>
    <name evidence="3" type="ORF">SAMN04488570_3100</name>
</gene>
<evidence type="ECO:0000313" key="3">
    <source>
        <dbReference type="EMBL" id="SDS94362.1"/>
    </source>
</evidence>
<protein>
    <submittedName>
        <fullName evidence="3">TIGR03086 family protein</fullName>
    </submittedName>
</protein>
<proteinExistence type="predicted"/>
<name>A0A1H1WBL2_9ACTN</name>
<reference evidence="4" key="1">
    <citation type="submission" date="2016-10" db="EMBL/GenBank/DDBJ databases">
        <authorList>
            <person name="Varghese N."/>
            <person name="Submissions S."/>
        </authorList>
    </citation>
    <scope>NUCLEOTIDE SEQUENCE [LARGE SCALE GENOMIC DNA]</scope>
    <source>
        <strain evidence="4">DSM 22127</strain>
    </source>
</reference>
<dbReference type="Pfam" id="PF11716">
    <property type="entry name" value="MDMPI_N"/>
    <property type="match status" value="1"/>
</dbReference>
<dbReference type="Proteomes" id="UP000198859">
    <property type="component" value="Chromosome I"/>
</dbReference>
<sequence length="198" mass="20340">MLAPPVAVAAFDAALDWTHGRLERARDTSPTAPTPCPGWDLRALLVHMDDSLAALAEAASLGRVGVDPGAAPPAATTSELVDRVVRRACATRAAWSARPGGGPVEVGTLALDRDTVALVGAVEVTAHGWDVGVAVGDATPLPEPLAARLLPVALSLVGPEDRPRRFGPALPVTPGAGPAERLLAHLGRGPVRPEELRT</sequence>
<dbReference type="InterPro" id="IPR017520">
    <property type="entry name" value="CHP03086"/>
</dbReference>
<dbReference type="STRING" id="642780.SAMN04488570_3100"/>
<dbReference type="InterPro" id="IPR024344">
    <property type="entry name" value="MDMPI_metal-binding"/>
</dbReference>
<dbReference type="NCBIfam" id="TIGR03083">
    <property type="entry name" value="maleylpyruvate isomerase family mycothiol-dependent enzyme"/>
    <property type="match status" value="1"/>
</dbReference>
<dbReference type="RefSeq" id="WP_197681015.1">
    <property type="nucleotide sequence ID" value="NZ_LT629757.1"/>
</dbReference>
<accession>A0A1H1WBL2</accession>
<dbReference type="SUPFAM" id="SSF109854">
    <property type="entry name" value="DinB/YfiT-like putative metalloenzymes"/>
    <property type="match status" value="1"/>
</dbReference>
<dbReference type="AlphaFoldDB" id="A0A1H1WBL2"/>
<dbReference type="EMBL" id="LT629757">
    <property type="protein sequence ID" value="SDS94362.1"/>
    <property type="molecule type" value="Genomic_DNA"/>
</dbReference>
<evidence type="ECO:0000313" key="4">
    <source>
        <dbReference type="Proteomes" id="UP000198859"/>
    </source>
</evidence>
<keyword evidence="4" id="KW-1185">Reference proteome</keyword>
<organism evidence="3 4">
    <name type="scientific">Nocardioides scoriae</name>
    <dbReference type="NCBI Taxonomy" id="642780"/>
    <lineage>
        <taxon>Bacteria</taxon>
        <taxon>Bacillati</taxon>
        <taxon>Actinomycetota</taxon>
        <taxon>Actinomycetes</taxon>
        <taxon>Propionibacteriales</taxon>
        <taxon>Nocardioidaceae</taxon>
        <taxon>Nocardioides</taxon>
    </lineage>
</organism>